<dbReference type="AlphaFoldDB" id="A2BRV4"/>
<dbReference type="KEGG" id="pmb:A9601_12311"/>
<dbReference type="InterPro" id="IPR045584">
    <property type="entry name" value="Pilin-like"/>
</dbReference>
<evidence type="ECO:0000256" key="1">
    <source>
        <dbReference type="SAM" id="Coils"/>
    </source>
</evidence>
<dbReference type="EMBL" id="CP000551">
    <property type="protein sequence ID" value="ABM70515.1"/>
    <property type="molecule type" value="Genomic_DNA"/>
</dbReference>
<dbReference type="Proteomes" id="UP000002590">
    <property type="component" value="Chromosome"/>
</dbReference>
<dbReference type="Gene3D" id="3.30.1300.30">
    <property type="entry name" value="GSPII I/J protein-like"/>
    <property type="match status" value="1"/>
</dbReference>
<dbReference type="eggNOG" id="ENOG5033H3C">
    <property type="taxonomic scope" value="Bacteria"/>
</dbReference>
<evidence type="ECO:0000256" key="2">
    <source>
        <dbReference type="SAM" id="SignalP"/>
    </source>
</evidence>
<accession>A2BRV4</accession>
<evidence type="ECO:0000313" key="4">
    <source>
        <dbReference type="Proteomes" id="UP000002590"/>
    </source>
</evidence>
<feature type="signal peptide" evidence="2">
    <location>
        <begin position="1"/>
        <end position="23"/>
    </location>
</feature>
<dbReference type="RefSeq" id="WP_011818661.1">
    <property type="nucleotide sequence ID" value="NC_008816.1"/>
</dbReference>
<keyword evidence="1" id="KW-0175">Coiled coil</keyword>
<organism evidence="3 4">
    <name type="scientific">Prochlorococcus marinus (strain AS9601)</name>
    <dbReference type="NCBI Taxonomy" id="146891"/>
    <lineage>
        <taxon>Bacteria</taxon>
        <taxon>Bacillati</taxon>
        <taxon>Cyanobacteriota</taxon>
        <taxon>Cyanophyceae</taxon>
        <taxon>Synechococcales</taxon>
        <taxon>Prochlorococcaceae</taxon>
        <taxon>Prochlorococcus</taxon>
    </lineage>
</organism>
<sequence length="330" mass="35640">MNKLSKTLLITFLGLFSINPSYAFDVFSLESDTTNNVLKVYGVDLITKEKTLLTEKNLGGSDPSSAGRNSYVNPNSGELVIITNESGQEAYNWKTNTWRTIDESLFPNAPHILQVPSASGNGSLEVYSLGEKTFHVQTTSSQKKLWGTNSDGKVVPINITNGSKLLIDGRDVEQSINNVGALSAALTGLPTIPTETNHACGLGTGTHGGDFAFSGGCASKVNEKLSINYAASMTIPGQDYAGDFEDTFSARAGFVWKLGKSLKPTQIGLKDKAIIDEKISILEKDNEILKAKNDEIISQNQKLLSRLMKLENIALNFQSKPEIISAATKD</sequence>
<dbReference type="HOGENOM" id="CLU_841617_0_0_3"/>
<reference evidence="3 4" key="1">
    <citation type="journal article" date="2007" name="PLoS Genet.">
        <title>Patterns and implications of gene gain and loss in the evolution of Prochlorococcus.</title>
        <authorList>
            <person name="Kettler G.C."/>
            <person name="Martiny A.C."/>
            <person name="Huang K."/>
            <person name="Zucker J."/>
            <person name="Coleman M.L."/>
            <person name="Rodrigue S."/>
            <person name="Chen F."/>
            <person name="Lapidus A."/>
            <person name="Ferriera S."/>
            <person name="Johnson J."/>
            <person name="Steglich C."/>
            <person name="Church G.M."/>
            <person name="Richardson P."/>
            <person name="Chisholm S.W."/>
        </authorList>
    </citation>
    <scope>NUCLEOTIDE SEQUENCE [LARGE SCALE GENOMIC DNA]</scope>
    <source>
        <strain evidence="3 4">AS9601</strain>
    </source>
</reference>
<dbReference type="SUPFAM" id="SSF54523">
    <property type="entry name" value="Pili subunits"/>
    <property type="match status" value="1"/>
</dbReference>
<evidence type="ECO:0000313" key="3">
    <source>
        <dbReference type="EMBL" id="ABM70515.1"/>
    </source>
</evidence>
<feature type="chain" id="PRO_5002642418" evidence="2">
    <location>
        <begin position="24"/>
        <end position="330"/>
    </location>
</feature>
<proteinExistence type="predicted"/>
<protein>
    <submittedName>
        <fullName evidence="3">Uncharacterized protein</fullName>
    </submittedName>
</protein>
<feature type="coiled-coil region" evidence="1">
    <location>
        <begin position="279"/>
        <end position="313"/>
    </location>
</feature>
<keyword evidence="2" id="KW-0732">Signal</keyword>
<name>A2BRV4_PROMS</name>
<gene>
    <name evidence="3" type="ordered locus">A9601_12311</name>
</gene>